<gene>
    <name evidence="1" type="ORF">BLA29_011779</name>
</gene>
<dbReference type="GO" id="GO:0005230">
    <property type="term" value="F:extracellular ligand-gated monoatomic ion channel activity"/>
    <property type="evidence" value="ECO:0007669"/>
    <property type="project" value="InterPro"/>
</dbReference>
<organism evidence="1 2">
    <name type="scientific">Euroglyphus maynei</name>
    <name type="common">Mayne's house dust mite</name>
    <dbReference type="NCBI Taxonomy" id="6958"/>
    <lineage>
        <taxon>Eukaryota</taxon>
        <taxon>Metazoa</taxon>
        <taxon>Ecdysozoa</taxon>
        <taxon>Arthropoda</taxon>
        <taxon>Chelicerata</taxon>
        <taxon>Arachnida</taxon>
        <taxon>Acari</taxon>
        <taxon>Acariformes</taxon>
        <taxon>Sarcoptiformes</taxon>
        <taxon>Astigmata</taxon>
        <taxon>Psoroptidia</taxon>
        <taxon>Analgoidea</taxon>
        <taxon>Pyroglyphidae</taxon>
        <taxon>Pyroglyphinae</taxon>
        <taxon>Euroglyphus</taxon>
    </lineage>
</organism>
<accession>A0A1Y3AKY4</accession>
<sequence>MDPIANYKDIESILELQTLYEFHWYDGRLKFSCEKTKEIIGTHYLMEIWKPNLRVSRIDNIDLFGSNTLSKLTFLRIDCDGH</sequence>
<dbReference type="OrthoDB" id="3176171at2759"/>
<reference evidence="1 2" key="1">
    <citation type="submission" date="2017-03" db="EMBL/GenBank/DDBJ databases">
        <title>Genome Survey of Euroglyphus maynei.</title>
        <authorList>
            <person name="Arlian L.G."/>
            <person name="Morgan M.S."/>
            <person name="Rider S.D."/>
        </authorList>
    </citation>
    <scope>NUCLEOTIDE SEQUENCE [LARGE SCALE GENOMIC DNA]</scope>
    <source>
        <strain evidence="1">Arlian Lab</strain>
        <tissue evidence="1">Whole body</tissue>
    </source>
</reference>
<dbReference type="GO" id="GO:0016020">
    <property type="term" value="C:membrane"/>
    <property type="evidence" value="ECO:0007669"/>
    <property type="project" value="InterPro"/>
</dbReference>
<feature type="non-terminal residue" evidence="1">
    <location>
        <position position="82"/>
    </location>
</feature>
<name>A0A1Y3AKY4_EURMA</name>
<keyword evidence="2" id="KW-1185">Reference proteome</keyword>
<protein>
    <recommendedName>
        <fullName evidence="3">Neurotransmitter-gated ion-channel ligand-binding domain-containing protein</fullName>
    </recommendedName>
</protein>
<dbReference type="Proteomes" id="UP000194236">
    <property type="component" value="Unassembled WGS sequence"/>
</dbReference>
<evidence type="ECO:0000313" key="1">
    <source>
        <dbReference type="EMBL" id="OTF69112.1"/>
    </source>
</evidence>
<dbReference type="Gene3D" id="2.70.170.10">
    <property type="entry name" value="Neurotransmitter-gated ion-channel ligand-binding domain"/>
    <property type="match status" value="1"/>
</dbReference>
<dbReference type="SUPFAM" id="SSF63712">
    <property type="entry name" value="Nicotinic receptor ligand binding domain-like"/>
    <property type="match status" value="1"/>
</dbReference>
<evidence type="ECO:0008006" key="3">
    <source>
        <dbReference type="Google" id="ProtNLM"/>
    </source>
</evidence>
<comment type="caution">
    <text evidence="1">The sequence shown here is derived from an EMBL/GenBank/DDBJ whole genome shotgun (WGS) entry which is preliminary data.</text>
</comment>
<evidence type="ECO:0000313" key="2">
    <source>
        <dbReference type="Proteomes" id="UP000194236"/>
    </source>
</evidence>
<proteinExistence type="predicted"/>
<dbReference type="EMBL" id="MUJZ01072187">
    <property type="protein sequence ID" value="OTF69112.1"/>
    <property type="molecule type" value="Genomic_DNA"/>
</dbReference>
<dbReference type="AlphaFoldDB" id="A0A1Y3AKY4"/>
<dbReference type="InterPro" id="IPR036734">
    <property type="entry name" value="Neur_chan_lig-bd_sf"/>
</dbReference>